<protein>
    <recommendedName>
        <fullName evidence="1">Halobacterial output domain-containing protein</fullName>
    </recommendedName>
</protein>
<keyword evidence="3" id="KW-1185">Reference proteome</keyword>
<sequence>MEVRESETVKTAVKRVIAELEDCPMSKLGTINHCVDIDTLNAIGNLDINSADEPHSISFYYCGYEVVVYNDHTIEIAR</sequence>
<dbReference type="EMBL" id="BIXZ01000013">
    <property type="protein sequence ID" value="GCF16003.1"/>
    <property type="molecule type" value="Genomic_DNA"/>
</dbReference>
<evidence type="ECO:0000313" key="3">
    <source>
        <dbReference type="Proteomes" id="UP000304382"/>
    </source>
</evidence>
<proteinExistence type="predicted"/>
<accession>A0A4C2ETQ3</accession>
<dbReference type="InterPro" id="IPR040624">
    <property type="entry name" value="HalOD1"/>
</dbReference>
<gene>
    <name evidence="2" type="ORF">Harman_39380</name>
</gene>
<organism evidence="2 3">
    <name type="scientific">Haloarcula mannanilytica</name>
    <dbReference type="NCBI Taxonomy" id="2509225"/>
    <lineage>
        <taxon>Archaea</taxon>
        <taxon>Methanobacteriati</taxon>
        <taxon>Methanobacteriota</taxon>
        <taxon>Stenosarchaea group</taxon>
        <taxon>Halobacteria</taxon>
        <taxon>Halobacteriales</taxon>
        <taxon>Haloarculaceae</taxon>
        <taxon>Haloarcula</taxon>
    </lineage>
</organism>
<reference evidence="2 3" key="1">
    <citation type="submission" date="2019-02" db="EMBL/GenBank/DDBJ databases">
        <title>Haloarcula mannanilyticum sp. nov., a mannan degrading haloarchaeon isolated from commercial salt.</title>
        <authorList>
            <person name="Enomoto S."/>
            <person name="Shimane Y."/>
            <person name="Kamekura M."/>
            <person name="Ito T."/>
            <person name="Moriya O."/>
            <person name="Ihara K."/>
            <person name="Takahashi-Ando N."/>
            <person name="Fukushima Y."/>
            <person name="Yoshida Y."/>
            <person name="Usama R."/>
            <person name="Takai K."/>
            <person name="Minegishi H."/>
        </authorList>
    </citation>
    <scope>NUCLEOTIDE SEQUENCE [LARGE SCALE GENOMIC DNA]</scope>
    <source>
        <strain evidence="2 3">MD130-1</strain>
    </source>
</reference>
<name>A0A4C2ETQ3_9EURY</name>
<dbReference type="OrthoDB" id="379253at2157"/>
<dbReference type="Pfam" id="PF18545">
    <property type="entry name" value="HalOD1"/>
    <property type="match status" value="1"/>
</dbReference>
<dbReference type="AlphaFoldDB" id="A0A4C2ETQ3"/>
<dbReference type="RefSeq" id="WP_137685394.1">
    <property type="nucleotide sequence ID" value="NZ_BIXZ01000013.1"/>
</dbReference>
<evidence type="ECO:0000313" key="2">
    <source>
        <dbReference type="EMBL" id="GCF16003.1"/>
    </source>
</evidence>
<dbReference type="Proteomes" id="UP000304382">
    <property type="component" value="Unassembled WGS sequence"/>
</dbReference>
<comment type="caution">
    <text evidence="2">The sequence shown here is derived from an EMBL/GenBank/DDBJ whole genome shotgun (WGS) entry which is preliminary data.</text>
</comment>
<evidence type="ECO:0000259" key="1">
    <source>
        <dbReference type="Pfam" id="PF18545"/>
    </source>
</evidence>
<feature type="domain" description="Halobacterial output" evidence="1">
    <location>
        <begin position="5"/>
        <end position="77"/>
    </location>
</feature>